<organism evidence="2 3">
    <name type="scientific">Prunus armeniaca</name>
    <name type="common">Apricot</name>
    <name type="synonym">Armeniaca vulgaris</name>
    <dbReference type="NCBI Taxonomy" id="36596"/>
    <lineage>
        <taxon>Eukaryota</taxon>
        <taxon>Viridiplantae</taxon>
        <taxon>Streptophyta</taxon>
        <taxon>Embryophyta</taxon>
        <taxon>Tracheophyta</taxon>
        <taxon>Spermatophyta</taxon>
        <taxon>Magnoliopsida</taxon>
        <taxon>eudicotyledons</taxon>
        <taxon>Gunneridae</taxon>
        <taxon>Pentapetalae</taxon>
        <taxon>rosids</taxon>
        <taxon>fabids</taxon>
        <taxon>Rosales</taxon>
        <taxon>Rosaceae</taxon>
        <taxon>Amygdaloideae</taxon>
        <taxon>Amygdaleae</taxon>
        <taxon>Prunus</taxon>
    </lineage>
</organism>
<dbReference type="AlphaFoldDB" id="A0A6J5VDF2"/>
<evidence type="ECO:0000256" key="1">
    <source>
        <dbReference type="SAM" id="MobiDB-lite"/>
    </source>
</evidence>
<evidence type="ECO:0000313" key="3">
    <source>
        <dbReference type="Proteomes" id="UP000507222"/>
    </source>
</evidence>
<feature type="compositionally biased region" description="Basic and acidic residues" evidence="1">
    <location>
        <begin position="130"/>
        <end position="147"/>
    </location>
</feature>
<dbReference type="InterPro" id="IPR033249">
    <property type="entry name" value="CLE_plant"/>
</dbReference>
<reference evidence="2 3" key="1">
    <citation type="submission" date="2020-05" db="EMBL/GenBank/DDBJ databases">
        <authorList>
            <person name="Campoy J."/>
            <person name="Schneeberger K."/>
            <person name="Spophaly S."/>
        </authorList>
    </citation>
    <scope>NUCLEOTIDE SEQUENCE [LARGE SCALE GENOMIC DNA]</scope>
    <source>
        <strain evidence="2">PruArmRojPasFocal</strain>
    </source>
</reference>
<protein>
    <submittedName>
        <fullName evidence="2">Uncharacterized protein</fullName>
    </submittedName>
</protein>
<evidence type="ECO:0000313" key="2">
    <source>
        <dbReference type="EMBL" id="CAB4286242.1"/>
    </source>
</evidence>
<accession>A0A6J5VDF2</accession>
<dbReference type="GO" id="GO:0048731">
    <property type="term" value="P:system development"/>
    <property type="evidence" value="ECO:0007669"/>
    <property type="project" value="InterPro"/>
</dbReference>
<feature type="region of interest" description="Disordered" evidence="1">
    <location>
        <begin position="101"/>
        <end position="158"/>
    </location>
</feature>
<gene>
    <name evidence="2" type="ORF">CURHAP_LOCUS43124</name>
</gene>
<dbReference type="PANTHER" id="PTHR34545">
    <property type="entry name" value="CLAVATA3/ESR (CLE)-RELATED PROTEIN 22"/>
    <property type="match status" value="1"/>
</dbReference>
<dbReference type="Proteomes" id="UP000507222">
    <property type="component" value="Unassembled WGS sequence"/>
</dbReference>
<dbReference type="PANTHER" id="PTHR34545:SF8">
    <property type="entry name" value="CLAVATA3_ESR (CLE)-RELATED PROTEIN 21"/>
    <property type="match status" value="1"/>
</dbReference>
<dbReference type="EMBL" id="CAEKDK010000007">
    <property type="protein sequence ID" value="CAB4286242.1"/>
    <property type="molecule type" value="Genomic_DNA"/>
</dbReference>
<name>A0A6J5VDF2_PRUAR</name>
<sequence>MLLTLTPFFPFFFKSQHLQAKQNQIVPKKSSVISIHTSLPQKPSTFICLRQTKRAIKYFHALAMKYLVKRRKQMSLKTELACLSLLVLILLQLETPSLAAGNEKSTRVKAAPTTASEIKPAKPQVGGFKRNAEKDGNDEIFGADKRTVYTGPNPLHNR</sequence>
<proteinExistence type="predicted"/>